<dbReference type="EMBL" id="ML145175">
    <property type="protein sequence ID" value="TBU55111.1"/>
    <property type="molecule type" value="Genomic_DNA"/>
</dbReference>
<proteinExistence type="predicted"/>
<reference evidence="2 3" key="1">
    <citation type="submission" date="2019-01" db="EMBL/GenBank/DDBJ databases">
        <title>Draft genome sequences of three monokaryotic isolates of the white-rot basidiomycete fungus Dichomitus squalens.</title>
        <authorList>
            <consortium name="DOE Joint Genome Institute"/>
            <person name="Lopez S.C."/>
            <person name="Andreopoulos B."/>
            <person name="Pangilinan J."/>
            <person name="Lipzen A."/>
            <person name="Riley R."/>
            <person name="Ahrendt S."/>
            <person name="Ng V."/>
            <person name="Barry K."/>
            <person name="Daum C."/>
            <person name="Grigoriev I.V."/>
            <person name="Hilden K.S."/>
            <person name="Makela M.R."/>
            <person name="de Vries R.P."/>
        </authorList>
    </citation>
    <scope>NUCLEOTIDE SEQUENCE [LARGE SCALE GENOMIC DNA]</scope>
    <source>
        <strain evidence="2 3">CBS 464.89</strain>
    </source>
</reference>
<dbReference type="InterPro" id="IPR008928">
    <property type="entry name" value="6-hairpin_glycosidase_sf"/>
</dbReference>
<dbReference type="Proteomes" id="UP000292082">
    <property type="component" value="Unassembled WGS sequence"/>
</dbReference>
<dbReference type="GO" id="GO:0016798">
    <property type="term" value="F:hydrolase activity, acting on glycosyl bonds"/>
    <property type="evidence" value="ECO:0007669"/>
    <property type="project" value="UniProtKB-KW"/>
</dbReference>
<organism evidence="2 3">
    <name type="scientific">Dichomitus squalens</name>
    <dbReference type="NCBI Taxonomy" id="114155"/>
    <lineage>
        <taxon>Eukaryota</taxon>
        <taxon>Fungi</taxon>
        <taxon>Dikarya</taxon>
        <taxon>Basidiomycota</taxon>
        <taxon>Agaricomycotina</taxon>
        <taxon>Agaricomycetes</taxon>
        <taxon>Polyporales</taxon>
        <taxon>Polyporaceae</taxon>
        <taxon>Dichomitus</taxon>
    </lineage>
</organism>
<accession>A0A4Q9PLQ5</accession>
<gene>
    <name evidence="2" type="ORF">BD310DRAFT_934451</name>
</gene>
<name>A0A4Q9PLQ5_9APHY</name>
<feature type="chain" id="PRO_5020444510" evidence="1">
    <location>
        <begin position="24"/>
        <end position="726"/>
    </location>
</feature>
<evidence type="ECO:0000256" key="1">
    <source>
        <dbReference type="SAM" id="SignalP"/>
    </source>
</evidence>
<keyword evidence="2" id="KW-0378">Hydrolase</keyword>
<feature type="signal peptide" evidence="1">
    <location>
        <begin position="1"/>
        <end position="23"/>
    </location>
</feature>
<sequence length="726" mass="80300">MRTARPQLPSILFALSTVATAAARIDRHAIVSRYNPIRTASSTSTPMQIGNGHFAFGADVTGLQTFLPWATMSDWGWKNDSLPEGTTQADVDAYRGVVWDGVQYMFGGPQPMQQWMISNPNRVNLGRVGLLFLDGHGAAVDVTEGELAGTRQVLDLWTGTITSSFRWQGESVTVQTVSAQSSDVVGVTVTSPLVQQGRLGIFLDFPWNDGTSKFEAPFVGVWNATANHTTTLTTGKGLGQNVDAVVAHTLVNSTFLTYVGGGSSFAISRVSPDEHRYNIVPRRPAKSFSIAIAYAPGSIRALPTVSSIRRESTKTWESFWSDHGFVDVVTGSSNSSANELQRRIILSQYLLRVNEAGNDPPQEARQIIALLVTYADSYSSRASHQYGKFHMEMFFWHSAHWALWNNWDLLDRATGSYARFLSTSLQRAQVQEGYSAGARWSKMTDPSGRSAPGQINELLIWQQPHPLVFAEYEYRATRSRTTLEKWRDVVRATADWMEVYATRNESTGLFDLGPPMYVVAEDTAPNATRNPAFELAYWRFGLGHASTWMERLGERVPSAWTEVRENLAPLPIENGLYAVYEGIPSDFWDTPAYTNDHPALVGLYGWLPQTANVSLDIAKATAEKVWTTWNISNCWGWDFPMLAMSAARNGETEKAIDWLLHPLFEFDDVGMPVGGVRVPTPYFPGSGALLYAIAMMAEGWDGSNGTAPGFPQEGWEVRVEGISKSL</sequence>
<dbReference type="GO" id="GO:0005975">
    <property type="term" value="P:carbohydrate metabolic process"/>
    <property type="evidence" value="ECO:0007669"/>
    <property type="project" value="InterPro"/>
</dbReference>
<keyword evidence="2" id="KW-0326">Glycosidase</keyword>
<dbReference type="Gene3D" id="1.50.10.10">
    <property type="match status" value="1"/>
</dbReference>
<protein>
    <submittedName>
        <fullName evidence="2">Six-hairpin glycosidase-like protein</fullName>
    </submittedName>
</protein>
<evidence type="ECO:0000313" key="3">
    <source>
        <dbReference type="Proteomes" id="UP000292082"/>
    </source>
</evidence>
<dbReference type="AlphaFoldDB" id="A0A4Q9PLQ5"/>
<dbReference type="InterPro" id="IPR012341">
    <property type="entry name" value="6hp_glycosidase-like_sf"/>
</dbReference>
<dbReference type="SUPFAM" id="SSF48208">
    <property type="entry name" value="Six-hairpin glycosidases"/>
    <property type="match status" value="1"/>
</dbReference>
<keyword evidence="3" id="KW-1185">Reference proteome</keyword>
<evidence type="ECO:0000313" key="2">
    <source>
        <dbReference type="EMBL" id="TBU55111.1"/>
    </source>
</evidence>
<dbReference type="STRING" id="114155.A0A4Q9PLQ5"/>
<keyword evidence="1" id="KW-0732">Signal</keyword>